<reference evidence="6" key="1">
    <citation type="submission" date="2022-11" db="UniProtKB">
        <authorList>
            <consortium name="EnsemblMetazoa"/>
        </authorList>
    </citation>
    <scope>IDENTIFICATION</scope>
</reference>
<dbReference type="PANTHER" id="PTHR48081">
    <property type="entry name" value="AB HYDROLASE SUPERFAMILY PROTEIN C4A8.06C"/>
    <property type="match status" value="1"/>
</dbReference>
<feature type="active site" evidence="3">
    <location>
        <position position="379"/>
    </location>
</feature>
<dbReference type="SUPFAM" id="SSF53474">
    <property type="entry name" value="alpha/beta-Hydrolases"/>
    <property type="match status" value="1"/>
</dbReference>
<dbReference type="GeneID" id="119723525"/>
<evidence type="ECO:0000256" key="3">
    <source>
        <dbReference type="PIRSR" id="PIRSR037251-1"/>
    </source>
</evidence>
<evidence type="ECO:0000259" key="5">
    <source>
        <dbReference type="Pfam" id="PF07859"/>
    </source>
</evidence>
<evidence type="ECO:0000256" key="4">
    <source>
        <dbReference type="PROSITE-ProRule" id="PRU10038"/>
    </source>
</evidence>
<feature type="active site" evidence="3">
    <location>
        <position position="349"/>
    </location>
</feature>
<dbReference type="RefSeq" id="XP_038050156.1">
    <property type="nucleotide sequence ID" value="XM_038194228.1"/>
</dbReference>
<evidence type="ECO:0000313" key="6">
    <source>
        <dbReference type="EnsemblMetazoa" id="XP_038050156.1"/>
    </source>
</evidence>
<dbReference type="PIRSF" id="PIRSF037251">
    <property type="entry name" value="Arylacetamide_deacetylase"/>
    <property type="match status" value="1"/>
</dbReference>
<dbReference type="OrthoDB" id="408631at2759"/>
<dbReference type="Pfam" id="PF07859">
    <property type="entry name" value="Abhydrolase_3"/>
    <property type="match status" value="2"/>
</dbReference>
<dbReference type="Proteomes" id="UP000887568">
    <property type="component" value="Unplaced"/>
</dbReference>
<protein>
    <recommendedName>
        <fullName evidence="5">Alpha/beta hydrolase fold-3 domain-containing protein</fullName>
    </recommendedName>
</protein>
<keyword evidence="7" id="KW-1185">Reference proteome</keyword>
<evidence type="ECO:0000256" key="2">
    <source>
        <dbReference type="ARBA" id="ARBA00022801"/>
    </source>
</evidence>
<dbReference type="InterPro" id="IPR017157">
    <property type="entry name" value="Arylacetamide_deacetylase"/>
</dbReference>
<dbReference type="PANTHER" id="PTHR48081:SF8">
    <property type="entry name" value="ALPHA_BETA HYDROLASE FOLD-3 DOMAIN-CONTAINING PROTEIN-RELATED"/>
    <property type="match status" value="1"/>
</dbReference>
<sequence>MNSSWVILTVLLAYVCFKLYTPVPDAIEEKLKFRAFVALPRIFRFVGSVIGLFNGKNSLQNMQELSAFLPRPPFDVEGSNIRSEVVTFDGVRVLLYEPINRKGRGAVGGLMFYHGGGYMLGSPETHDGLTRQIAEELDVVVASVEYRLATEQAFPAAHEDCMTALRYFLNHAADFGVDPSRIGVAGDSAGGHLAAAVAQEATDDASLPRLRLQVLLYPLLQLLDLNTPSYQQYRSDFGPNGGVVPRNIAGVFRSFLLFGRQDDAFVEAMMANNHTSLAFKKSNPHIYNHELVPKSLKQHASYKGPVVDTGNDELWSKHKYLFLDPRTSPGWRGDLSGMPQAYIMSCQYDGLRDDAVMYAARLEQAGVKVQLTNRYNGWHGMLNAQTFNVAQRALKHLIVYLKENL</sequence>
<dbReference type="InterPro" id="IPR033140">
    <property type="entry name" value="Lipase_GDXG_put_SER_AS"/>
</dbReference>
<dbReference type="OMA" id="HIYNHEL"/>
<dbReference type="AlphaFoldDB" id="A0A913ZGI0"/>
<dbReference type="InterPro" id="IPR050300">
    <property type="entry name" value="GDXG_lipolytic_enzyme"/>
</dbReference>
<dbReference type="GO" id="GO:0016020">
    <property type="term" value="C:membrane"/>
    <property type="evidence" value="ECO:0007669"/>
    <property type="project" value="InterPro"/>
</dbReference>
<feature type="domain" description="Alpha/beta hydrolase fold-3" evidence="5">
    <location>
        <begin position="110"/>
        <end position="234"/>
    </location>
</feature>
<dbReference type="InterPro" id="IPR013094">
    <property type="entry name" value="AB_hydrolase_3"/>
</dbReference>
<evidence type="ECO:0000313" key="7">
    <source>
        <dbReference type="Proteomes" id="UP000887568"/>
    </source>
</evidence>
<accession>A0A913ZGI0</accession>
<dbReference type="GO" id="GO:0052689">
    <property type="term" value="F:carboxylic ester hydrolase activity"/>
    <property type="evidence" value="ECO:0007669"/>
    <property type="project" value="InterPro"/>
</dbReference>
<feature type="domain" description="Alpha/beta hydrolase fold-3" evidence="5">
    <location>
        <begin position="321"/>
        <end position="382"/>
    </location>
</feature>
<proteinExistence type="inferred from homology"/>
<name>A0A913ZGI0_PATMI</name>
<keyword evidence="2" id="KW-0378">Hydrolase</keyword>
<dbReference type="Gene3D" id="3.40.50.1820">
    <property type="entry name" value="alpha/beta hydrolase"/>
    <property type="match status" value="1"/>
</dbReference>
<evidence type="ECO:0000256" key="1">
    <source>
        <dbReference type="ARBA" id="ARBA00010515"/>
    </source>
</evidence>
<comment type="similarity">
    <text evidence="1">Belongs to the 'GDXG' lipolytic enzyme family.</text>
</comment>
<dbReference type="InterPro" id="IPR029058">
    <property type="entry name" value="AB_hydrolase_fold"/>
</dbReference>
<dbReference type="PROSITE" id="PS01174">
    <property type="entry name" value="LIPASE_GDXG_SER"/>
    <property type="match status" value="1"/>
</dbReference>
<organism evidence="6 7">
    <name type="scientific">Patiria miniata</name>
    <name type="common">Bat star</name>
    <name type="synonym">Asterina miniata</name>
    <dbReference type="NCBI Taxonomy" id="46514"/>
    <lineage>
        <taxon>Eukaryota</taxon>
        <taxon>Metazoa</taxon>
        <taxon>Echinodermata</taxon>
        <taxon>Eleutherozoa</taxon>
        <taxon>Asterozoa</taxon>
        <taxon>Asteroidea</taxon>
        <taxon>Valvatacea</taxon>
        <taxon>Valvatida</taxon>
        <taxon>Asterinidae</taxon>
        <taxon>Patiria</taxon>
    </lineage>
</organism>
<dbReference type="EnsemblMetazoa" id="XM_038194228.1">
    <property type="protein sequence ID" value="XP_038050156.1"/>
    <property type="gene ID" value="LOC119723525"/>
</dbReference>
<feature type="active site" evidence="3 4">
    <location>
        <position position="188"/>
    </location>
</feature>